<dbReference type="InterPro" id="IPR000182">
    <property type="entry name" value="GNAT_dom"/>
</dbReference>
<sequence length="168" mass="19504">MGGKVTEKKEDKNVIIRLAEKTDATAIEIILSTYFLDRDDIPHNRFFVAEMNRKVIGCAVFEKLKSQKENFWFYEIHTIAVMPSYKGKGYGKLLLDRLLSEIKELISNESISKDEKISRIVLTRTTAPNFFIHEGFEKADIEKTKYWNECVQCDKIEICSQTVLTKEI</sequence>
<dbReference type="CDD" id="cd04301">
    <property type="entry name" value="NAT_SF"/>
    <property type="match status" value="1"/>
</dbReference>
<evidence type="ECO:0000313" key="2">
    <source>
        <dbReference type="EMBL" id="WNY23987.1"/>
    </source>
</evidence>
<dbReference type="SUPFAM" id="SSF55729">
    <property type="entry name" value="Acyl-CoA N-acyltransferases (Nat)"/>
    <property type="match status" value="1"/>
</dbReference>
<feature type="domain" description="N-acetyltransferase" evidence="1">
    <location>
        <begin position="3"/>
        <end position="168"/>
    </location>
</feature>
<dbReference type="Proteomes" id="UP001302978">
    <property type="component" value="Chromosome"/>
</dbReference>
<dbReference type="EMBL" id="CP131059">
    <property type="protein sequence ID" value="WNY23987.1"/>
    <property type="molecule type" value="Genomic_DNA"/>
</dbReference>
<gene>
    <name evidence="2" type="ORF">MmiHf6_13120</name>
</gene>
<dbReference type="AlphaFoldDB" id="A0AA96VBS0"/>
<accession>A0AA96VBS0</accession>
<protein>
    <recommendedName>
        <fullName evidence="1">N-acetyltransferase domain-containing protein</fullName>
    </recommendedName>
</protein>
<name>A0AA96VBS0_9EURY</name>
<evidence type="ECO:0000313" key="3">
    <source>
        <dbReference type="Proteomes" id="UP001302978"/>
    </source>
</evidence>
<reference evidence="2 3" key="1">
    <citation type="submission" date="2023-07" db="EMBL/GenBank/DDBJ databases">
        <title>Closed genoem sequence of Methanomicrococcus sp. Hf6.</title>
        <authorList>
            <person name="Poehlein A."/>
            <person name="Protasov E."/>
            <person name="Platt K."/>
            <person name="Reeh H."/>
            <person name="Daniel R."/>
            <person name="Brune A."/>
        </authorList>
    </citation>
    <scope>NUCLEOTIDE SEQUENCE [LARGE SCALE GENOMIC DNA]</scope>
    <source>
        <strain evidence="2 3">Hf6</strain>
    </source>
</reference>
<organism evidence="2 3">
    <name type="scientific">Methanimicrococcus hongohii</name>
    <dbReference type="NCBI Taxonomy" id="3028295"/>
    <lineage>
        <taxon>Archaea</taxon>
        <taxon>Methanobacteriati</taxon>
        <taxon>Methanobacteriota</taxon>
        <taxon>Stenosarchaea group</taxon>
        <taxon>Methanomicrobia</taxon>
        <taxon>Methanosarcinales</taxon>
        <taxon>Methanosarcinaceae</taxon>
        <taxon>Methanimicrococcus</taxon>
    </lineage>
</organism>
<evidence type="ECO:0000259" key="1">
    <source>
        <dbReference type="PROSITE" id="PS51186"/>
    </source>
</evidence>
<keyword evidence="3" id="KW-1185">Reference proteome</keyword>
<dbReference type="PROSITE" id="PS51186">
    <property type="entry name" value="GNAT"/>
    <property type="match status" value="1"/>
</dbReference>
<dbReference type="InterPro" id="IPR016181">
    <property type="entry name" value="Acyl_CoA_acyltransferase"/>
</dbReference>
<proteinExistence type="predicted"/>
<dbReference type="KEGG" id="mehf:MmiHf6_13120"/>
<dbReference type="GO" id="GO:0016747">
    <property type="term" value="F:acyltransferase activity, transferring groups other than amino-acyl groups"/>
    <property type="evidence" value="ECO:0007669"/>
    <property type="project" value="InterPro"/>
</dbReference>
<dbReference type="Pfam" id="PF13508">
    <property type="entry name" value="Acetyltransf_7"/>
    <property type="match status" value="1"/>
</dbReference>
<dbReference type="Gene3D" id="3.40.630.30">
    <property type="match status" value="1"/>
</dbReference>